<comment type="similarity">
    <text evidence="1 3">Belongs to the thiolase-like superfamily. Beta-ketoacyl-ACP synthases family.</text>
</comment>
<evidence type="ECO:0000259" key="4">
    <source>
        <dbReference type="PROSITE" id="PS52004"/>
    </source>
</evidence>
<dbReference type="Gene3D" id="3.40.47.10">
    <property type="match status" value="1"/>
</dbReference>
<dbReference type="InterPro" id="IPR000794">
    <property type="entry name" value="Beta-ketoacyl_synthase"/>
</dbReference>
<dbReference type="Pfam" id="PF02801">
    <property type="entry name" value="Ketoacyl-synt_C"/>
    <property type="match status" value="1"/>
</dbReference>
<proteinExistence type="inferred from homology"/>
<keyword evidence="2 3" id="KW-0808">Transferase</keyword>
<dbReference type="PROSITE" id="PS52004">
    <property type="entry name" value="KS3_2"/>
    <property type="match status" value="1"/>
</dbReference>
<dbReference type="InterPro" id="IPR020615">
    <property type="entry name" value="Thiolase_acyl_enz_int_AS"/>
</dbReference>
<dbReference type="InterPro" id="IPR014031">
    <property type="entry name" value="Ketoacyl_synth_C"/>
</dbReference>
<gene>
    <name evidence="5" type="ORF">OO013_16040</name>
</gene>
<evidence type="ECO:0000256" key="2">
    <source>
        <dbReference type="ARBA" id="ARBA00022679"/>
    </source>
</evidence>
<name>A0ABT3RW52_9BACT</name>
<evidence type="ECO:0000313" key="6">
    <source>
        <dbReference type="Proteomes" id="UP001209885"/>
    </source>
</evidence>
<dbReference type="EMBL" id="JAPFQN010000009">
    <property type="protein sequence ID" value="MCX2745390.1"/>
    <property type="molecule type" value="Genomic_DNA"/>
</dbReference>
<reference evidence="5 6" key="1">
    <citation type="submission" date="2022-11" db="EMBL/GenBank/DDBJ databases">
        <title>The characterization of three novel Bacteroidetes species and genomic analysis of their roles in tidal elemental geochemical cycles.</title>
        <authorList>
            <person name="Ma K."/>
        </authorList>
    </citation>
    <scope>NUCLEOTIDE SEQUENCE [LARGE SCALE GENOMIC DNA]</scope>
    <source>
        <strain evidence="5 6">M17</strain>
    </source>
</reference>
<dbReference type="InterPro" id="IPR020841">
    <property type="entry name" value="PKS_Beta-ketoAc_synthase_dom"/>
</dbReference>
<dbReference type="Proteomes" id="UP001209885">
    <property type="component" value="Unassembled WGS sequence"/>
</dbReference>
<dbReference type="PANTHER" id="PTHR11712:SF320">
    <property type="entry name" value="BETA-KETOACYL SYNTHASE"/>
    <property type="match status" value="1"/>
</dbReference>
<feature type="domain" description="Ketosynthase family 3 (KS3)" evidence="4">
    <location>
        <begin position="1"/>
        <end position="368"/>
    </location>
</feature>
<dbReference type="InterPro" id="IPR014030">
    <property type="entry name" value="Ketoacyl_synth_N"/>
</dbReference>
<dbReference type="Pfam" id="PF00109">
    <property type="entry name" value="ketoacyl-synt"/>
    <property type="match status" value="1"/>
</dbReference>
<protein>
    <submittedName>
        <fullName evidence="5">Beta-ketoacyl synthase N-terminal-like domain-containing protein</fullName>
    </submittedName>
</protein>
<dbReference type="SMART" id="SM00825">
    <property type="entry name" value="PKS_KS"/>
    <property type="match status" value="1"/>
</dbReference>
<evidence type="ECO:0000313" key="5">
    <source>
        <dbReference type="EMBL" id="MCX2745390.1"/>
    </source>
</evidence>
<comment type="caution">
    <text evidence="5">The sequence shown here is derived from an EMBL/GenBank/DDBJ whole genome shotgun (WGS) entry which is preliminary data.</text>
</comment>
<accession>A0ABT3RW52</accession>
<dbReference type="PROSITE" id="PS00098">
    <property type="entry name" value="THIOLASE_1"/>
    <property type="match status" value="1"/>
</dbReference>
<organism evidence="5 6">
    <name type="scientific">Mangrovivirga halotolerans</name>
    <dbReference type="NCBI Taxonomy" id="2993936"/>
    <lineage>
        <taxon>Bacteria</taxon>
        <taxon>Pseudomonadati</taxon>
        <taxon>Bacteroidota</taxon>
        <taxon>Cytophagia</taxon>
        <taxon>Cytophagales</taxon>
        <taxon>Mangrovivirgaceae</taxon>
        <taxon>Mangrovivirga</taxon>
    </lineage>
</organism>
<evidence type="ECO:0000256" key="3">
    <source>
        <dbReference type="RuleBase" id="RU003694"/>
    </source>
</evidence>
<dbReference type="SUPFAM" id="SSF53901">
    <property type="entry name" value="Thiolase-like"/>
    <property type="match status" value="1"/>
</dbReference>
<dbReference type="InterPro" id="IPR016039">
    <property type="entry name" value="Thiolase-like"/>
</dbReference>
<sequence length="369" mass="39549">MYTIADNILSPLGETTEANFKAILDGKTGIHLVQNQKLSTQAFQGAFIEQPFTEFDESLTRLEGMFCRSISTVLDEVDINLKRTVLVLSSTKGNIDTLENNGSGIRVKLTDLATRISDYFNFVNPPVLVSNACISGVSAILVAQKLINTGKYDNAIISGGDLLSKFTLSGFQSLKAVSDHPCKPYDSTRNGISLGEGVGTIVISNKKDQNRNNKALSYIKGGAQSNDANHISGPSRTGAGLKLAVLRALSQAKLTVDEIDYINAHGTATLFNDEMESITFNDLEMGNIPLNSLKGYFGHTLGASGTIEVIMAVRQMNSNTIIGSKGTNEIGVTGKMNVIKHTIDSKIERVLKTSSGFGGCNAAIIFSKL</sequence>
<dbReference type="PANTHER" id="PTHR11712">
    <property type="entry name" value="POLYKETIDE SYNTHASE-RELATED"/>
    <property type="match status" value="1"/>
</dbReference>
<dbReference type="RefSeq" id="WP_266057961.1">
    <property type="nucleotide sequence ID" value="NZ_JAPFQN010000009.1"/>
</dbReference>
<evidence type="ECO:0000256" key="1">
    <source>
        <dbReference type="ARBA" id="ARBA00008467"/>
    </source>
</evidence>
<keyword evidence="6" id="KW-1185">Reference proteome</keyword>